<comment type="caution">
    <text evidence="3">The sequence shown here is derived from an EMBL/GenBank/DDBJ whole genome shotgun (WGS) entry which is preliminary data.</text>
</comment>
<feature type="region of interest" description="Disordered" evidence="1">
    <location>
        <begin position="100"/>
        <end position="152"/>
    </location>
</feature>
<accession>A0ABQ3JYW4</accession>
<feature type="compositionally biased region" description="Basic and acidic residues" evidence="1">
    <location>
        <begin position="181"/>
        <end position="195"/>
    </location>
</feature>
<evidence type="ECO:0000313" key="4">
    <source>
        <dbReference type="Proteomes" id="UP000632154"/>
    </source>
</evidence>
<protein>
    <submittedName>
        <fullName evidence="3">Uncharacterized protein</fullName>
    </submittedName>
</protein>
<proteinExistence type="predicted"/>
<sequence length="431" mass="45385">MTRIGPTLEELGITSKPEATLSREDAFFVLVDDLLLYRDARILRRVSLRDLTRIHSDDSGTLRVETPAGTALSASLLGFEPDEVQPFFLRVRDATAYAKAQAKRAQERESGEAPPSPFARVPRAQPAVAPTPPRAAPSMPAPVTSAAPADAPTEEFEPYAPYERPRTFADRLGSVVRVIKRRPETPDLDTPKSESPESEAPEQAQTAQAVAEPGGLEAGVGSSVQAVRDQPTQDQPSQDQLGQEDMPRPTSQPSPASSVSRRVQSAPVSTAPAQVQRPASVSMEEALRSSETQTTVLRPAAAEPAASSVTEMTPAMPEGEAHSAAPAVRGGRKAPGGPLAWLNPAGTPDLRVWPPRLRLVAGLLLLTAVALTLYYLLNGSVAAGLWLLVVGVAGAVFLLAAADAVQVLATRLPETAASGALAPADSEEGKP</sequence>
<evidence type="ECO:0000256" key="2">
    <source>
        <dbReference type="SAM" id="Phobius"/>
    </source>
</evidence>
<dbReference type="EMBL" id="BNAL01000001">
    <property type="protein sequence ID" value="GHF92805.1"/>
    <property type="molecule type" value="Genomic_DNA"/>
</dbReference>
<name>A0ABQ3JYW4_9DEIO</name>
<gene>
    <name evidence="3" type="ORF">GCM10017783_00800</name>
</gene>
<feature type="compositionally biased region" description="Low complexity" evidence="1">
    <location>
        <begin position="229"/>
        <end position="240"/>
    </location>
</feature>
<keyword evidence="2" id="KW-0812">Transmembrane</keyword>
<keyword evidence="4" id="KW-1185">Reference proteome</keyword>
<reference evidence="4" key="1">
    <citation type="journal article" date="2019" name="Int. J. Syst. Evol. Microbiol.">
        <title>The Global Catalogue of Microorganisms (GCM) 10K type strain sequencing project: providing services to taxonomists for standard genome sequencing and annotation.</title>
        <authorList>
            <consortium name="The Broad Institute Genomics Platform"/>
            <consortium name="The Broad Institute Genome Sequencing Center for Infectious Disease"/>
            <person name="Wu L."/>
            <person name="Ma J."/>
        </authorList>
    </citation>
    <scope>NUCLEOTIDE SEQUENCE [LARGE SCALE GENOMIC DNA]</scope>
    <source>
        <strain evidence="4">CGMCC 1.18439</strain>
    </source>
</reference>
<keyword evidence="2" id="KW-0472">Membrane</keyword>
<evidence type="ECO:0000313" key="3">
    <source>
        <dbReference type="EMBL" id="GHF92805.1"/>
    </source>
</evidence>
<feature type="compositionally biased region" description="Polar residues" evidence="1">
    <location>
        <begin position="249"/>
        <end position="279"/>
    </location>
</feature>
<feature type="compositionally biased region" description="Low complexity" evidence="1">
    <location>
        <begin position="119"/>
        <end position="128"/>
    </location>
</feature>
<keyword evidence="2" id="KW-1133">Transmembrane helix</keyword>
<dbReference type="Proteomes" id="UP000632154">
    <property type="component" value="Unassembled WGS sequence"/>
</dbReference>
<organism evidence="3 4">
    <name type="scientific">Deinococcus piscis</name>
    <dbReference type="NCBI Taxonomy" id="394230"/>
    <lineage>
        <taxon>Bacteria</taxon>
        <taxon>Thermotogati</taxon>
        <taxon>Deinococcota</taxon>
        <taxon>Deinococci</taxon>
        <taxon>Deinococcales</taxon>
        <taxon>Deinococcaceae</taxon>
        <taxon>Deinococcus</taxon>
    </lineage>
</organism>
<evidence type="ECO:0000256" key="1">
    <source>
        <dbReference type="SAM" id="MobiDB-lite"/>
    </source>
</evidence>
<feature type="transmembrane region" description="Helical" evidence="2">
    <location>
        <begin position="359"/>
        <end position="377"/>
    </location>
</feature>
<dbReference type="RefSeq" id="WP_189641684.1">
    <property type="nucleotide sequence ID" value="NZ_BNAL01000001.1"/>
</dbReference>
<feature type="region of interest" description="Disordered" evidence="1">
    <location>
        <begin position="178"/>
        <end position="333"/>
    </location>
</feature>
<feature type="transmembrane region" description="Helical" evidence="2">
    <location>
        <begin position="383"/>
        <end position="402"/>
    </location>
</feature>